<name>A0ACB9PLZ2_BAUVA</name>
<dbReference type="EMBL" id="CM039429">
    <property type="protein sequence ID" value="KAI4349522.1"/>
    <property type="molecule type" value="Genomic_DNA"/>
</dbReference>
<comment type="caution">
    <text evidence="1">The sequence shown here is derived from an EMBL/GenBank/DDBJ whole genome shotgun (WGS) entry which is preliminary data.</text>
</comment>
<organism evidence="1 2">
    <name type="scientific">Bauhinia variegata</name>
    <name type="common">Purple orchid tree</name>
    <name type="synonym">Phanera variegata</name>
    <dbReference type="NCBI Taxonomy" id="167791"/>
    <lineage>
        <taxon>Eukaryota</taxon>
        <taxon>Viridiplantae</taxon>
        <taxon>Streptophyta</taxon>
        <taxon>Embryophyta</taxon>
        <taxon>Tracheophyta</taxon>
        <taxon>Spermatophyta</taxon>
        <taxon>Magnoliopsida</taxon>
        <taxon>eudicotyledons</taxon>
        <taxon>Gunneridae</taxon>
        <taxon>Pentapetalae</taxon>
        <taxon>rosids</taxon>
        <taxon>fabids</taxon>
        <taxon>Fabales</taxon>
        <taxon>Fabaceae</taxon>
        <taxon>Cercidoideae</taxon>
        <taxon>Cercideae</taxon>
        <taxon>Bauhiniinae</taxon>
        <taxon>Bauhinia</taxon>
    </lineage>
</organism>
<sequence length="326" mass="36410">MSSSSVCQGLQSCLEPPNLIEPRVLRLKLAPTSSNFSRNPEWPNAKLSFSDCDHAQEKSNTKETITDDELDMKMDKNADKGCWGFLQSLTDTCNCNKNEHEREQIYVHPMVKRSSSMLSGKSLEMCTESLGCETGSNASENGEDIALFSPENSTCLMMNQYHTADSEAIESRVSVSKRLKHRSGGFPPPLSSITELGGVQVRPHREDGRLILTAVTNPSPVPVFQAERSNGRLMLRLLKPLTFDSDSEADDEEEMAETENKEVEHGEDFQTKAETEAEDEELEENSESGEGEMGIRKFPRPSRCMEGGSRNKGLLNQHWEPFWVAT</sequence>
<dbReference type="Proteomes" id="UP000828941">
    <property type="component" value="Chromosome 4"/>
</dbReference>
<gene>
    <name evidence="1" type="ORF">L6164_010102</name>
</gene>
<keyword evidence="2" id="KW-1185">Reference proteome</keyword>
<evidence type="ECO:0000313" key="1">
    <source>
        <dbReference type="EMBL" id="KAI4349522.1"/>
    </source>
</evidence>
<accession>A0ACB9PLZ2</accession>
<proteinExistence type="predicted"/>
<evidence type="ECO:0000313" key="2">
    <source>
        <dbReference type="Proteomes" id="UP000828941"/>
    </source>
</evidence>
<protein>
    <submittedName>
        <fullName evidence="1">Uncharacterized protein</fullName>
    </submittedName>
</protein>
<reference evidence="1 2" key="1">
    <citation type="journal article" date="2022" name="DNA Res.">
        <title>Chromosomal-level genome assembly of the orchid tree Bauhinia variegata (Leguminosae; Cercidoideae) supports the allotetraploid origin hypothesis of Bauhinia.</title>
        <authorList>
            <person name="Zhong Y."/>
            <person name="Chen Y."/>
            <person name="Zheng D."/>
            <person name="Pang J."/>
            <person name="Liu Y."/>
            <person name="Luo S."/>
            <person name="Meng S."/>
            <person name="Qian L."/>
            <person name="Wei D."/>
            <person name="Dai S."/>
            <person name="Zhou R."/>
        </authorList>
    </citation>
    <scope>NUCLEOTIDE SEQUENCE [LARGE SCALE GENOMIC DNA]</scope>
    <source>
        <strain evidence="1">BV-YZ2020</strain>
    </source>
</reference>